<dbReference type="EMBL" id="CP054706">
    <property type="protein sequence ID" value="QQK80033.1"/>
    <property type="molecule type" value="Genomic_DNA"/>
</dbReference>
<sequence length="49" mass="5552">MAQDGIVWKVAGSMKPLFEALRNDAGVVLYGMRTLLTRFAYRIILHQAE</sequence>
<accession>A0A7T6ZAP9</accession>
<dbReference type="RefSeq" id="WP_200090207.1">
    <property type="nucleotide sequence ID" value="NZ_CP054706.1"/>
</dbReference>
<evidence type="ECO:0000313" key="2">
    <source>
        <dbReference type="Proteomes" id="UP000595349"/>
    </source>
</evidence>
<reference evidence="1 2" key="1">
    <citation type="submission" date="2020-06" db="EMBL/GenBank/DDBJ databases">
        <title>Genomic analysis of Salicibibacter sp. NKC21-4.</title>
        <authorList>
            <person name="Oh Y.J."/>
        </authorList>
    </citation>
    <scope>NUCLEOTIDE SEQUENCE [LARGE SCALE GENOMIC DNA]</scope>
    <source>
        <strain evidence="1 2">NKC21-4</strain>
    </source>
</reference>
<protein>
    <submittedName>
        <fullName evidence="1">Uncharacterized protein</fullName>
    </submittedName>
</protein>
<dbReference type="KEGG" id="scib:HUG20_09120"/>
<evidence type="ECO:0000313" key="1">
    <source>
        <dbReference type="EMBL" id="QQK80033.1"/>
    </source>
</evidence>
<organism evidence="1 2">
    <name type="scientific">Salicibibacter cibi</name>
    <dbReference type="NCBI Taxonomy" id="2743001"/>
    <lineage>
        <taxon>Bacteria</taxon>
        <taxon>Bacillati</taxon>
        <taxon>Bacillota</taxon>
        <taxon>Bacilli</taxon>
        <taxon>Bacillales</taxon>
        <taxon>Bacillaceae</taxon>
        <taxon>Salicibibacter</taxon>
    </lineage>
</organism>
<keyword evidence="2" id="KW-1185">Reference proteome</keyword>
<proteinExistence type="predicted"/>
<gene>
    <name evidence="1" type="ORF">HUG20_09120</name>
</gene>
<dbReference type="Proteomes" id="UP000595349">
    <property type="component" value="Chromosome"/>
</dbReference>
<dbReference type="AlphaFoldDB" id="A0A7T6ZAP9"/>
<name>A0A7T6ZAP9_9BACI</name>